<dbReference type="InterPro" id="IPR047110">
    <property type="entry name" value="GABD/Sad-like"/>
</dbReference>
<name>A0AAV4KAV2_9DEIO</name>
<dbReference type="RefSeq" id="WP_017871826.1">
    <property type="nucleotide sequence ID" value="NZ_BMLZ01000056.1"/>
</dbReference>
<dbReference type="InterPro" id="IPR016161">
    <property type="entry name" value="Ald_DH/histidinol_DH"/>
</dbReference>
<evidence type="ECO:0000313" key="7">
    <source>
        <dbReference type="Proteomes" id="UP000630135"/>
    </source>
</evidence>
<reference evidence="5" key="4">
    <citation type="submission" date="2023-08" db="EMBL/GenBank/DDBJ databases">
        <authorList>
            <person name="Sun Q."/>
            <person name="Zhou Y."/>
        </authorList>
    </citation>
    <scope>NUCLEOTIDE SEQUENCE</scope>
    <source>
        <strain evidence="6">CGMCC 1.8884</strain>
        <strain evidence="5">CGMCC 1.8885</strain>
    </source>
</reference>
<sequence length="493" mass="52492">MTADSVPANAVTAAAVTAASLSAAARPERPFATVNPYTGETLQTFPFLDSAEVPAVVERAGRAYREWSVRPVEERAAAMRRAAELMLERGDELARLVTLEMGKLRREARGEVALAASILKYYGEQGPGFLEPRTIPVPQGEATVLHAPLGVLLGIEPWNYPLYQVVRFAAPNLVVGNAVLLKHSELCPQSALALERLFRDAGVPQGVYTNVFLRIRDVEQVIAHPAVQGVSLTGSERAGASVAELAGRHLKKCVLELGGSDPFIVLDAEDLGATVKAAAAGRLSNTGQACIAAKRLMVVDELYDEFVSRLGATFSALVPGDPADPATRLGPLSSEQAARDLQAQVQDAVDKGARVVAGGGRPEHPGAFVQPTVLTDVTPDMRAYHEELFGPVAVVYRVRDEDEAVALANASAYGLGGAVFSSDPERARRVADRLDSGMVWINHPTSSAAELPFGGVKRSGFGRELSSMGMLEFTNQKLLRAFPTKQKPAQVAG</sequence>
<evidence type="ECO:0000313" key="8">
    <source>
        <dbReference type="Proteomes" id="UP000652720"/>
    </source>
</evidence>
<keyword evidence="2" id="KW-0521">NADP</keyword>
<keyword evidence="3" id="KW-0560">Oxidoreductase</keyword>
<evidence type="ECO:0000256" key="3">
    <source>
        <dbReference type="ARBA" id="ARBA00023002"/>
    </source>
</evidence>
<dbReference type="CDD" id="cd07100">
    <property type="entry name" value="ALDH_SSADH1_GabD1"/>
    <property type="match status" value="1"/>
</dbReference>
<evidence type="ECO:0000313" key="5">
    <source>
        <dbReference type="EMBL" id="GGI92206.1"/>
    </source>
</evidence>
<dbReference type="AlphaFoldDB" id="A0AAV4KAV2"/>
<organism evidence="5 8">
    <name type="scientific">Deinococcus wulumuqiensis</name>
    <dbReference type="NCBI Taxonomy" id="980427"/>
    <lineage>
        <taxon>Bacteria</taxon>
        <taxon>Thermotogati</taxon>
        <taxon>Deinococcota</taxon>
        <taxon>Deinococci</taxon>
        <taxon>Deinococcales</taxon>
        <taxon>Deinococcaceae</taxon>
        <taxon>Deinococcus</taxon>
    </lineage>
</organism>
<dbReference type="InterPro" id="IPR044148">
    <property type="entry name" value="ALDH_GabD1-like"/>
</dbReference>
<comment type="similarity">
    <text evidence="1">Belongs to the aldehyde dehydrogenase family.</text>
</comment>
<gene>
    <name evidence="5" type="primary">ssdA</name>
    <name evidence="6" type="ORF">GCM10008021_28480</name>
    <name evidence="5" type="ORF">GCM10010914_28410</name>
</gene>
<proteinExistence type="inferred from homology"/>
<protein>
    <submittedName>
        <fullName evidence="5">Succinate-semialdehyde dehydrogenase [NADP(+)]</fullName>
    </submittedName>
</protein>
<comment type="caution">
    <text evidence="5">The sequence shown here is derived from an EMBL/GenBank/DDBJ whole genome shotgun (WGS) entry which is preliminary data.</text>
</comment>
<keyword evidence="7" id="KW-1185">Reference proteome</keyword>
<dbReference type="Proteomes" id="UP000630135">
    <property type="component" value="Unassembled WGS sequence"/>
</dbReference>
<dbReference type="FunFam" id="3.40.605.10:FF:000012">
    <property type="entry name" value="NAD-dependent succinate-semialdehyde dehydrogenase"/>
    <property type="match status" value="1"/>
</dbReference>
<accession>A0AAV4KAV2</accession>
<reference evidence="6" key="1">
    <citation type="journal article" date="2014" name="Int. J. Syst. Evol. Microbiol.">
        <title>Complete genome of a new Firmicutes species belonging to the dominant human colonic microbiota ('Ruminococcus bicirculans') reveals two chromosomes and a selective capacity to utilize plant glucans.</title>
        <authorList>
            <consortium name="NISC Comparative Sequencing Program"/>
            <person name="Wegmann U."/>
            <person name="Louis P."/>
            <person name="Goesmann A."/>
            <person name="Henrissat B."/>
            <person name="Duncan S.H."/>
            <person name="Flint H.J."/>
        </authorList>
    </citation>
    <scope>NUCLEOTIDE SEQUENCE</scope>
    <source>
        <strain evidence="6">CGMCC 1.8884</strain>
    </source>
</reference>
<dbReference type="GeneID" id="59166627"/>
<dbReference type="Gene3D" id="3.40.309.10">
    <property type="entry name" value="Aldehyde Dehydrogenase, Chain A, domain 2"/>
    <property type="match status" value="1"/>
</dbReference>
<dbReference type="InterPro" id="IPR016162">
    <property type="entry name" value="Ald_DH_N"/>
</dbReference>
<dbReference type="EMBL" id="BMMA01000042">
    <property type="protein sequence ID" value="GGI92206.1"/>
    <property type="molecule type" value="Genomic_DNA"/>
</dbReference>
<reference evidence="5" key="2">
    <citation type="journal article" date="2014" name="Int. J. Syst. Evol. Microbiol.">
        <title>Complete genome sequence of Corynebacterium casei LMG S-19264T (=DSM 44701T), isolated from a smear-ripened cheese.</title>
        <authorList>
            <consortium name="US DOE Joint Genome Institute (JGI-PGF)"/>
            <person name="Walter F."/>
            <person name="Albersmeier A."/>
            <person name="Kalinowski J."/>
            <person name="Ruckert C."/>
        </authorList>
    </citation>
    <scope>NUCLEOTIDE SEQUENCE</scope>
    <source>
        <strain evidence="5">CGMCC 1.8885</strain>
    </source>
</reference>
<dbReference type="FunFam" id="3.40.309.10:FF:000009">
    <property type="entry name" value="Aldehyde dehydrogenase A"/>
    <property type="match status" value="1"/>
</dbReference>
<dbReference type="Proteomes" id="UP000652720">
    <property type="component" value="Unassembled WGS sequence"/>
</dbReference>
<evidence type="ECO:0000313" key="6">
    <source>
        <dbReference type="EMBL" id="GGP31197.1"/>
    </source>
</evidence>
<dbReference type="GO" id="GO:0004777">
    <property type="term" value="F:succinate-semialdehyde dehydrogenase (NAD+) activity"/>
    <property type="evidence" value="ECO:0007669"/>
    <property type="project" value="TreeGrafter"/>
</dbReference>
<dbReference type="SUPFAM" id="SSF53720">
    <property type="entry name" value="ALDH-like"/>
    <property type="match status" value="1"/>
</dbReference>
<dbReference type="InterPro" id="IPR016160">
    <property type="entry name" value="Ald_DH_CS_CYS"/>
</dbReference>
<dbReference type="EMBL" id="BMLZ01000056">
    <property type="protein sequence ID" value="GGP31197.1"/>
    <property type="molecule type" value="Genomic_DNA"/>
</dbReference>
<dbReference type="PROSITE" id="PS00070">
    <property type="entry name" value="ALDEHYDE_DEHYDR_CYS"/>
    <property type="match status" value="1"/>
</dbReference>
<evidence type="ECO:0000256" key="1">
    <source>
        <dbReference type="ARBA" id="ARBA00009986"/>
    </source>
</evidence>
<dbReference type="PANTHER" id="PTHR43217">
    <property type="entry name" value="SUCCINATE SEMIALDEHYDE DEHYDROGENASE [NAD(P)+] SAD"/>
    <property type="match status" value="1"/>
</dbReference>
<dbReference type="InterPro" id="IPR015590">
    <property type="entry name" value="Aldehyde_DH_dom"/>
</dbReference>
<dbReference type="Gene3D" id="3.40.605.10">
    <property type="entry name" value="Aldehyde Dehydrogenase, Chain A, domain 1"/>
    <property type="match status" value="1"/>
</dbReference>
<reference evidence="7" key="3">
    <citation type="journal article" date="2019" name="Int. J. Syst. Evol. Microbiol.">
        <title>The Global Catalogue of Microorganisms (GCM) 10K type strain sequencing project: providing services to taxonomists for standard genome sequencing and annotation.</title>
        <authorList>
            <consortium name="The Broad Institute Genomics Platform"/>
            <consortium name="The Broad Institute Genome Sequencing Center for Infectious Disease"/>
            <person name="Wu L."/>
            <person name="Ma J."/>
        </authorList>
    </citation>
    <scope>NUCLEOTIDE SEQUENCE [LARGE SCALE GENOMIC DNA]</scope>
    <source>
        <strain evidence="7">CGMCC 1.8884</strain>
    </source>
</reference>
<dbReference type="PANTHER" id="PTHR43217:SF2">
    <property type="entry name" value="SUCCINATE-SEMIALDEHYDE DEHYDROGENASE [NADP(+)]"/>
    <property type="match status" value="1"/>
</dbReference>
<evidence type="ECO:0000259" key="4">
    <source>
        <dbReference type="Pfam" id="PF00171"/>
    </source>
</evidence>
<dbReference type="GO" id="GO:0004030">
    <property type="term" value="F:aldehyde dehydrogenase [NAD(P)+] activity"/>
    <property type="evidence" value="ECO:0007669"/>
    <property type="project" value="InterPro"/>
</dbReference>
<feature type="domain" description="Aldehyde dehydrogenase" evidence="4">
    <location>
        <begin position="28"/>
        <end position="477"/>
    </location>
</feature>
<evidence type="ECO:0000256" key="2">
    <source>
        <dbReference type="ARBA" id="ARBA00022857"/>
    </source>
</evidence>
<dbReference type="InterPro" id="IPR016163">
    <property type="entry name" value="Ald_DH_C"/>
</dbReference>
<dbReference type="Pfam" id="PF00171">
    <property type="entry name" value="Aldedh"/>
    <property type="match status" value="1"/>
</dbReference>